<keyword evidence="3" id="KW-0560">Oxidoreductase</keyword>
<evidence type="ECO:0000256" key="5">
    <source>
        <dbReference type="ARBA" id="ARBA00048142"/>
    </source>
</evidence>
<dbReference type="PANTHER" id="PTHR42862">
    <property type="entry name" value="DELTA-1-PYRROLINE-5-CARBOXYLATE DEHYDROGENASE 1, ISOFORM A-RELATED"/>
    <property type="match status" value="1"/>
</dbReference>
<evidence type="ECO:0000256" key="2">
    <source>
        <dbReference type="ARBA" id="ARBA00012884"/>
    </source>
</evidence>
<dbReference type="GO" id="GO:0009898">
    <property type="term" value="C:cytoplasmic side of plasma membrane"/>
    <property type="evidence" value="ECO:0007669"/>
    <property type="project" value="TreeGrafter"/>
</dbReference>
<dbReference type="EMBL" id="MHTX01000019">
    <property type="protein sequence ID" value="OHA68306.1"/>
    <property type="molecule type" value="Genomic_DNA"/>
</dbReference>
<keyword evidence="4" id="KW-0520">NAD</keyword>
<reference evidence="7 8" key="1">
    <citation type="journal article" date="2016" name="Nat. Commun.">
        <title>Thousands of microbial genomes shed light on interconnected biogeochemical processes in an aquifer system.</title>
        <authorList>
            <person name="Anantharaman K."/>
            <person name="Brown C.T."/>
            <person name="Hug L.A."/>
            <person name="Sharon I."/>
            <person name="Castelle C.J."/>
            <person name="Probst A.J."/>
            <person name="Thomas B.C."/>
            <person name="Singh A."/>
            <person name="Wilkins M.J."/>
            <person name="Karaoz U."/>
            <person name="Brodie E.L."/>
            <person name="Williams K.H."/>
            <person name="Hubbard S.S."/>
            <person name="Banfield J.F."/>
        </authorList>
    </citation>
    <scope>NUCLEOTIDE SEQUENCE [LARGE SCALE GENOMIC DNA]</scope>
</reference>
<evidence type="ECO:0000256" key="3">
    <source>
        <dbReference type="ARBA" id="ARBA00023002"/>
    </source>
</evidence>
<evidence type="ECO:0000256" key="4">
    <source>
        <dbReference type="ARBA" id="ARBA00023027"/>
    </source>
</evidence>
<dbReference type="InterPro" id="IPR016161">
    <property type="entry name" value="Ald_DH/histidinol_DH"/>
</dbReference>
<dbReference type="Gene3D" id="3.40.605.10">
    <property type="entry name" value="Aldehyde Dehydrogenase, Chain A, domain 1"/>
    <property type="match status" value="1"/>
</dbReference>
<dbReference type="AlphaFoldDB" id="A0A1G2R642"/>
<comment type="pathway">
    <text evidence="1">Amino-acid degradation; L-proline degradation into L-glutamate; L-glutamate from L-proline: step 2/2.</text>
</comment>
<dbReference type="GO" id="GO:0010133">
    <property type="term" value="P:L-proline catabolic process to L-glutamate"/>
    <property type="evidence" value="ECO:0007669"/>
    <property type="project" value="TreeGrafter"/>
</dbReference>
<dbReference type="Gene3D" id="3.40.309.10">
    <property type="entry name" value="Aldehyde Dehydrogenase, Chain A, domain 2"/>
    <property type="match status" value="1"/>
</dbReference>
<name>A0A1G2R642_9BACT</name>
<organism evidence="7 8">
    <name type="scientific">Candidatus Wildermuthbacteria bacterium RIFCSPHIGHO2_02_FULL_47_17</name>
    <dbReference type="NCBI Taxonomy" id="1802452"/>
    <lineage>
        <taxon>Bacteria</taxon>
        <taxon>Candidatus Wildermuthiibacteriota</taxon>
    </lineage>
</organism>
<dbReference type="EC" id="1.2.1.88" evidence="2"/>
<dbReference type="InterPro" id="IPR015590">
    <property type="entry name" value="Aldehyde_DH_dom"/>
</dbReference>
<dbReference type="Proteomes" id="UP000179258">
    <property type="component" value="Unassembled WGS sequence"/>
</dbReference>
<dbReference type="Pfam" id="PF00171">
    <property type="entry name" value="Aldedh"/>
    <property type="match status" value="1"/>
</dbReference>
<sequence length="535" mass="58590">MTVPAGFCHEPLADWSREDNMMKMSAAVRKDEKELNKTYPTLYPLFIGGERVIKTEAIFSNNPASSGRIIGLITKANAALIHEAAEGAYEVWKKLWRGVLFAERADYLLKAAEIMRERRFDLASLAVFEVGKNWQEADADVAEAIDYLEFYARRMLELGEPKITEETPGELNQIRYVPRGVVAVIGVWNFPWAINVGMISAALVTGNTVVFKPASVSAIIGWHIVDIFRKAGVPDGVLNLIAGSGQEAGEELIKSPKVIGIAVTGSKETGLRIQQLCSQYPCEYGFKEIVAGEFGGKGKIIVDSDADLDEAVREVIRSAFGYSGQKCSACSVAIVTEDIYDCFLRRLTAAAKSIIVGRPQDPGSMLGPLISKKALEKVREYVEIGKREAKMVYCGEIPKAFSSAGYYHPPVIFADVPVDARIAQEEIFGPVLSVVKAKNFDEAVEFFNHSDYALTGGIFSRLPSHVARAGEECGAGNFYINRGITGAMVGRQPFGGWKHSGVGSKAGSRNYLLRFLYEKIVTENLMRRGVALADC</sequence>
<proteinExistence type="predicted"/>
<comment type="caution">
    <text evidence="7">The sequence shown here is derived from an EMBL/GenBank/DDBJ whole genome shotgun (WGS) entry which is preliminary data.</text>
</comment>
<gene>
    <name evidence="7" type="ORF">A3D59_04060</name>
</gene>
<evidence type="ECO:0000256" key="1">
    <source>
        <dbReference type="ARBA" id="ARBA00004786"/>
    </source>
</evidence>
<dbReference type="GO" id="GO:0003842">
    <property type="term" value="F:L-glutamate gamma-semialdehyde dehydrogenase activity"/>
    <property type="evidence" value="ECO:0007669"/>
    <property type="project" value="UniProtKB-EC"/>
</dbReference>
<dbReference type="FunFam" id="3.40.309.10:FF:000005">
    <property type="entry name" value="1-pyrroline-5-carboxylate dehydrogenase 1"/>
    <property type="match status" value="1"/>
</dbReference>
<evidence type="ECO:0000313" key="8">
    <source>
        <dbReference type="Proteomes" id="UP000179258"/>
    </source>
</evidence>
<dbReference type="InterPro" id="IPR016162">
    <property type="entry name" value="Ald_DH_N"/>
</dbReference>
<feature type="domain" description="Aldehyde dehydrogenase" evidence="6">
    <location>
        <begin position="58"/>
        <end position="520"/>
    </location>
</feature>
<comment type="catalytic activity">
    <reaction evidence="5">
        <text>L-glutamate 5-semialdehyde + NAD(+) + H2O = L-glutamate + NADH + 2 H(+)</text>
        <dbReference type="Rhea" id="RHEA:30235"/>
        <dbReference type="ChEBI" id="CHEBI:15377"/>
        <dbReference type="ChEBI" id="CHEBI:15378"/>
        <dbReference type="ChEBI" id="CHEBI:29985"/>
        <dbReference type="ChEBI" id="CHEBI:57540"/>
        <dbReference type="ChEBI" id="CHEBI:57945"/>
        <dbReference type="ChEBI" id="CHEBI:58066"/>
        <dbReference type="EC" id="1.2.1.88"/>
    </reaction>
</comment>
<dbReference type="InterPro" id="IPR050485">
    <property type="entry name" value="Proline_metab_enzyme"/>
</dbReference>
<dbReference type="PROSITE" id="PS00070">
    <property type="entry name" value="ALDEHYDE_DEHYDR_CYS"/>
    <property type="match status" value="1"/>
</dbReference>
<protein>
    <recommendedName>
        <fullName evidence="2">L-glutamate gamma-semialdehyde dehydrogenase</fullName>
        <ecNumber evidence="2">1.2.1.88</ecNumber>
    </recommendedName>
</protein>
<dbReference type="InterPro" id="IPR016163">
    <property type="entry name" value="Ald_DH_C"/>
</dbReference>
<dbReference type="PANTHER" id="PTHR42862:SF1">
    <property type="entry name" value="DELTA-1-PYRROLINE-5-CARBOXYLATE DEHYDROGENASE 2, ISOFORM A-RELATED"/>
    <property type="match status" value="1"/>
</dbReference>
<evidence type="ECO:0000313" key="7">
    <source>
        <dbReference type="EMBL" id="OHA68306.1"/>
    </source>
</evidence>
<dbReference type="InterPro" id="IPR016160">
    <property type="entry name" value="Ald_DH_CS_CYS"/>
</dbReference>
<evidence type="ECO:0000259" key="6">
    <source>
        <dbReference type="Pfam" id="PF00171"/>
    </source>
</evidence>
<dbReference type="GO" id="GO:0004657">
    <property type="term" value="F:proline dehydrogenase activity"/>
    <property type="evidence" value="ECO:0007669"/>
    <property type="project" value="UniProtKB-ARBA"/>
</dbReference>
<dbReference type="SUPFAM" id="SSF53720">
    <property type="entry name" value="ALDH-like"/>
    <property type="match status" value="1"/>
</dbReference>
<accession>A0A1G2R642</accession>